<evidence type="ECO:0000256" key="4">
    <source>
        <dbReference type="ARBA" id="ARBA00022741"/>
    </source>
</evidence>
<evidence type="ECO:0000256" key="5">
    <source>
        <dbReference type="ARBA" id="ARBA00022777"/>
    </source>
</evidence>
<protein>
    <recommendedName>
        <fullName evidence="1">non-specific serine/threonine protein kinase</fullName>
        <ecNumber evidence="1">2.7.11.1</ecNumber>
    </recommendedName>
</protein>
<evidence type="ECO:0000256" key="2">
    <source>
        <dbReference type="ARBA" id="ARBA00022527"/>
    </source>
</evidence>
<evidence type="ECO:0000256" key="3">
    <source>
        <dbReference type="ARBA" id="ARBA00022679"/>
    </source>
</evidence>
<dbReference type="InterPro" id="IPR008271">
    <property type="entry name" value="Ser/Thr_kinase_AS"/>
</dbReference>
<organism evidence="9 10">
    <name type="scientific">Micromonospora citrea</name>
    <dbReference type="NCBI Taxonomy" id="47855"/>
    <lineage>
        <taxon>Bacteria</taxon>
        <taxon>Bacillati</taxon>
        <taxon>Actinomycetota</taxon>
        <taxon>Actinomycetes</taxon>
        <taxon>Micromonosporales</taxon>
        <taxon>Micromonosporaceae</taxon>
        <taxon>Micromonospora</taxon>
    </lineage>
</organism>
<dbReference type="GO" id="GO:0004674">
    <property type="term" value="F:protein serine/threonine kinase activity"/>
    <property type="evidence" value="ECO:0007669"/>
    <property type="project" value="UniProtKB-KW"/>
</dbReference>
<dbReference type="GO" id="GO:0005975">
    <property type="term" value="P:carbohydrate metabolic process"/>
    <property type="evidence" value="ECO:0007669"/>
    <property type="project" value="UniProtKB-ARBA"/>
</dbReference>
<keyword evidence="3" id="KW-0808">Transferase</keyword>
<dbReference type="InterPro" id="IPR013783">
    <property type="entry name" value="Ig-like_fold"/>
</dbReference>
<keyword evidence="6 7" id="KW-0067">ATP-binding</keyword>
<dbReference type="EC" id="2.7.11.1" evidence="1"/>
<dbReference type="CDD" id="cd14014">
    <property type="entry name" value="STKc_PknB_like"/>
    <property type="match status" value="1"/>
</dbReference>
<dbReference type="EMBL" id="FMHZ01000002">
    <property type="protein sequence ID" value="SCL67035.1"/>
    <property type="molecule type" value="Genomic_DNA"/>
</dbReference>
<evidence type="ECO:0000256" key="6">
    <source>
        <dbReference type="ARBA" id="ARBA00022840"/>
    </source>
</evidence>
<evidence type="ECO:0000259" key="8">
    <source>
        <dbReference type="PROSITE" id="PS50011"/>
    </source>
</evidence>
<dbReference type="RefSeq" id="WP_141721755.1">
    <property type="nucleotide sequence ID" value="NZ_FMHZ01000002.1"/>
</dbReference>
<dbReference type="Proteomes" id="UP000199001">
    <property type="component" value="Unassembled WGS sequence"/>
</dbReference>
<reference evidence="10" key="1">
    <citation type="submission" date="2016-06" db="EMBL/GenBank/DDBJ databases">
        <authorList>
            <person name="Varghese N."/>
            <person name="Submissions Spin"/>
        </authorList>
    </citation>
    <scope>NUCLEOTIDE SEQUENCE [LARGE SCALE GENOMIC DNA]</scope>
    <source>
        <strain evidence="10">DSM 43903</strain>
    </source>
</reference>
<dbReference type="SMART" id="SM00220">
    <property type="entry name" value="S_TKc"/>
    <property type="match status" value="1"/>
</dbReference>
<dbReference type="InterPro" id="IPR017441">
    <property type="entry name" value="Protein_kinase_ATP_BS"/>
</dbReference>
<dbReference type="PROSITE" id="PS50011">
    <property type="entry name" value="PROTEIN_KINASE_DOM"/>
    <property type="match status" value="1"/>
</dbReference>
<dbReference type="Gene3D" id="1.10.510.10">
    <property type="entry name" value="Transferase(Phosphotransferase) domain 1"/>
    <property type="match status" value="1"/>
</dbReference>
<feature type="binding site" evidence="7">
    <location>
        <position position="48"/>
    </location>
    <ligand>
        <name>ATP</name>
        <dbReference type="ChEBI" id="CHEBI:30616"/>
    </ligand>
</feature>
<feature type="domain" description="Protein kinase" evidence="8">
    <location>
        <begin position="19"/>
        <end position="287"/>
    </location>
</feature>
<dbReference type="PANTHER" id="PTHR43289:SF6">
    <property type="entry name" value="SERINE_THREONINE-PROTEIN KINASE NEKL-3"/>
    <property type="match status" value="1"/>
</dbReference>
<dbReference type="SUPFAM" id="SSF56112">
    <property type="entry name" value="Protein kinase-like (PK-like)"/>
    <property type="match status" value="1"/>
</dbReference>
<accession>A0A1C6VL93</accession>
<dbReference type="GO" id="GO:0005524">
    <property type="term" value="F:ATP binding"/>
    <property type="evidence" value="ECO:0007669"/>
    <property type="project" value="UniProtKB-UniRule"/>
</dbReference>
<evidence type="ECO:0000256" key="1">
    <source>
        <dbReference type="ARBA" id="ARBA00012513"/>
    </source>
</evidence>
<dbReference type="Pfam" id="PF00069">
    <property type="entry name" value="Pkinase"/>
    <property type="match status" value="1"/>
</dbReference>
<dbReference type="Gene3D" id="2.60.40.10">
    <property type="entry name" value="Immunoglobulins"/>
    <property type="match status" value="1"/>
</dbReference>
<proteinExistence type="predicted"/>
<evidence type="ECO:0000313" key="10">
    <source>
        <dbReference type="Proteomes" id="UP000199001"/>
    </source>
</evidence>
<keyword evidence="10" id="KW-1185">Reference proteome</keyword>
<evidence type="ECO:0000313" key="9">
    <source>
        <dbReference type="EMBL" id="SCL67035.1"/>
    </source>
</evidence>
<dbReference type="AlphaFoldDB" id="A0A1C6VL93"/>
<dbReference type="OrthoDB" id="9762169at2"/>
<evidence type="ECO:0000256" key="7">
    <source>
        <dbReference type="PROSITE-ProRule" id="PRU10141"/>
    </source>
</evidence>
<gene>
    <name evidence="9" type="ORF">GA0070606_4463</name>
</gene>
<dbReference type="PROSITE" id="PS00108">
    <property type="entry name" value="PROTEIN_KINASE_ST"/>
    <property type="match status" value="1"/>
</dbReference>
<sequence>MSRHDGSEGAGLDIGVPGCVAATEIGRGGFGVVYRAWQPAFSRTVAVKVIATDSHSADSRTQFVREVRAMGRLSNHPHIVTVHEAGHTDAGNPYILMAYEEGGSVADRLARAAGPTGALPAAGDPPWGEAVAGVIAVAGALETAHQSGILHRDVKPENILVSRYGEAKLADFGLARPRDPDVGRSPVVTATVLHAAPEVLNGGEASVASDVYGLGSTLYAWLAGRPAFAPPRDRPPERVAAAITTDPVPDLRARGLPERLCAAVERAMAKHPRDRYPTAASFARDLQQVQRAAGLPVTNLVIGDVDLPVGWDETPGAAPAGRPALSLSARARAARAMSATVERRPSPRRASGRRRRPVAIALGVVLAAVATLTAGGSNGLPSPTAVDVSEGVDFGERELSAEPRRERVVVRNGGGRSLGMDRAQLDGAHHGDFAIFEDGCTGRSLPAGDSCAVTVSFIPGDVGARRAALRVVHSGGEYVVSLVGAGVRRPASRDDAPPGPCYADARQVGRSAFGHVDGLRAVSLKLYRSERCDAVMAYVWVWKQYRDNAGADGTWRIDLEIGAGPAGKGGRRSVAGQPFELWTEPVPVEGGCAAATATLSGGGASSVTLSTVPYCD</sequence>
<keyword evidence="2 9" id="KW-0723">Serine/threonine-protein kinase</keyword>
<dbReference type="Gene3D" id="3.30.200.20">
    <property type="entry name" value="Phosphorylase Kinase, domain 1"/>
    <property type="match status" value="1"/>
</dbReference>
<dbReference type="PANTHER" id="PTHR43289">
    <property type="entry name" value="MITOGEN-ACTIVATED PROTEIN KINASE KINASE KINASE 20-RELATED"/>
    <property type="match status" value="1"/>
</dbReference>
<dbReference type="InterPro" id="IPR000719">
    <property type="entry name" value="Prot_kinase_dom"/>
</dbReference>
<keyword evidence="5 9" id="KW-0418">Kinase</keyword>
<keyword evidence="4 7" id="KW-0547">Nucleotide-binding</keyword>
<name>A0A1C6VL93_9ACTN</name>
<dbReference type="PROSITE" id="PS00107">
    <property type="entry name" value="PROTEIN_KINASE_ATP"/>
    <property type="match status" value="1"/>
</dbReference>
<dbReference type="InterPro" id="IPR011009">
    <property type="entry name" value="Kinase-like_dom_sf"/>
</dbReference>
<dbReference type="STRING" id="47855.GA0070606_4463"/>